<name>A0A9D4WXR4_PEA</name>
<dbReference type="AlphaFoldDB" id="A0A9D4WXR4"/>
<keyword evidence="1" id="KW-0175">Coiled coil</keyword>
<gene>
    <name evidence="3" type="ORF">KIW84_055831</name>
</gene>
<dbReference type="Pfam" id="PF24924">
    <property type="entry name" value="DUF7745"/>
    <property type="match status" value="1"/>
</dbReference>
<proteinExistence type="predicted"/>
<evidence type="ECO:0000313" key="4">
    <source>
        <dbReference type="Proteomes" id="UP001058974"/>
    </source>
</evidence>
<dbReference type="InterPro" id="IPR056647">
    <property type="entry name" value="DUF7745"/>
</dbReference>
<evidence type="ECO:0000313" key="3">
    <source>
        <dbReference type="EMBL" id="KAI5410471.1"/>
    </source>
</evidence>
<dbReference type="Gramene" id="Psat05G0583100-T1">
    <property type="protein sequence ID" value="KAI5410471.1"/>
    <property type="gene ID" value="KIW84_055831"/>
</dbReference>
<evidence type="ECO:0000259" key="2">
    <source>
        <dbReference type="Pfam" id="PF24924"/>
    </source>
</evidence>
<protein>
    <recommendedName>
        <fullName evidence="2">DUF7745 domain-containing protein</fullName>
    </recommendedName>
</protein>
<evidence type="ECO:0000256" key="1">
    <source>
        <dbReference type="SAM" id="Coils"/>
    </source>
</evidence>
<accession>A0A9D4WXR4</accession>
<feature type="domain" description="DUF7745" evidence="2">
    <location>
        <begin position="23"/>
        <end position="366"/>
    </location>
</feature>
<sequence>MRRPGLKDDVAYSFFDPDISVLKDMIALITPDHVGLFREVYGGILKVVFRLMDRDRSAIHTLLQFYDPELRCFVFPDYVLGPMLEDYADILNIQIRDQVPFRVTKEEPDIGGISRAFYLSPEVVKGNLKEKGKLPGFHLSFLEANAKEQSEMGNWEAVCALVAASIYGIILFPNQKNFVDINVIRLFIRRNPIPTLIGDVYYSVHNRNEKRRGGLIRCCAQLLVKWFMGYLPSRGAFVLLGQNVNWATKLMGLRAKDIDWTHSSGVGQDFICSCRGFPNVPLIGVQGCINYNPTLLKRQMGFAMELPPYKSEIQESVYFPVEGNQDRVKQVSDAWCSIQRKGKASWGRANNRSFPPFDDWLRKRVELTCLPFPMVDPWYPLIEETPSTVSMDEFLEMKRERDQLLAEKTELEMSVARVQRANQELKAKMEDQDKRHALETKRFEMDTAYYGKISQALASSNREHDVTKEKLFRASKVIEDEKRRQILVKEQRDERARVLAAEWEAEKAKIRAERDHYMAERDHYFRQMKIHQKEVGRLQQENIELRFAAEFARMEGEMGPPAGPSSRIIARARRVVPLHSTRPHRYYTRRNTPRLMELPSADMLELKEKMNELINIMQGFAIGQKALADKVEKLERVSAVNSGVNLDGVSNQGQGSRDGGKRTTVGLVNNAGGQPGPSQNLKDNFVPPFYGFDDDQEEDREADQFSIQNEPFVPYNIPPQNKEIQLLAEKIKVLESYATPGVVNMSNMGLVEGIVIPQKFKAPAFDKYNGSSCPETHLQAFVRKISAYTSDQKLWMYFFQDSLHGSESYPAAGYVSET</sequence>
<dbReference type="PANTHER" id="PTHR48154">
    <property type="entry name" value="PROTEIN, PUTATIVE-RELATED"/>
    <property type="match status" value="1"/>
</dbReference>
<organism evidence="3 4">
    <name type="scientific">Pisum sativum</name>
    <name type="common">Garden pea</name>
    <name type="synonym">Lathyrus oleraceus</name>
    <dbReference type="NCBI Taxonomy" id="3888"/>
    <lineage>
        <taxon>Eukaryota</taxon>
        <taxon>Viridiplantae</taxon>
        <taxon>Streptophyta</taxon>
        <taxon>Embryophyta</taxon>
        <taxon>Tracheophyta</taxon>
        <taxon>Spermatophyta</taxon>
        <taxon>Magnoliopsida</taxon>
        <taxon>eudicotyledons</taxon>
        <taxon>Gunneridae</taxon>
        <taxon>Pentapetalae</taxon>
        <taxon>rosids</taxon>
        <taxon>fabids</taxon>
        <taxon>Fabales</taxon>
        <taxon>Fabaceae</taxon>
        <taxon>Papilionoideae</taxon>
        <taxon>50 kb inversion clade</taxon>
        <taxon>NPAAA clade</taxon>
        <taxon>Hologalegina</taxon>
        <taxon>IRL clade</taxon>
        <taxon>Fabeae</taxon>
        <taxon>Lathyrus</taxon>
    </lineage>
</organism>
<reference evidence="3 4" key="1">
    <citation type="journal article" date="2022" name="Nat. Genet.">
        <title>Improved pea reference genome and pan-genome highlight genomic features and evolutionary characteristics.</title>
        <authorList>
            <person name="Yang T."/>
            <person name="Liu R."/>
            <person name="Luo Y."/>
            <person name="Hu S."/>
            <person name="Wang D."/>
            <person name="Wang C."/>
            <person name="Pandey M.K."/>
            <person name="Ge S."/>
            <person name="Xu Q."/>
            <person name="Li N."/>
            <person name="Li G."/>
            <person name="Huang Y."/>
            <person name="Saxena R.K."/>
            <person name="Ji Y."/>
            <person name="Li M."/>
            <person name="Yan X."/>
            <person name="He Y."/>
            <person name="Liu Y."/>
            <person name="Wang X."/>
            <person name="Xiang C."/>
            <person name="Varshney R.K."/>
            <person name="Ding H."/>
            <person name="Gao S."/>
            <person name="Zong X."/>
        </authorList>
    </citation>
    <scope>NUCLEOTIDE SEQUENCE [LARGE SCALE GENOMIC DNA]</scope>
    <source>
        <strain evidence="3 4">cv. Zhongwan 6</strain>
    </source>
</reference>
<feature type="coiled-coil region" evidence="1">
    <location>
        <begin position="394"/>
        <end position="435"/>
    </location>
</feature>
<dbReference type="Proteomes" id="UP001058974">
    <property type="component" value="Chromosome 5"/>
</dbReference>
<keyword evidence="4" id="KW-1185">Reference proteome</keyword>
<comment type="caution">
    <text evidence="3">The sequence shown here is derived from an EMBL/GenBank/DDBJ whole genome shotgun (WGS) entry which is preliminary data.</text>
</comment>
<dbReference type="PANTHER" id="PTHR48154:SF1">
    <property type="entry name" value="PROTEIN, PUTATIVE-RELATED"/>
    <property type="match status" value="1"/>
</dbReference>
<dbReference type="EMBL" id="JAMSHJ010000005">
    <property type="protein sequence ID" value="KAI5410471.1"/>
    <property type="molecule type" value="Genomic_DNA"/>
</dbReference>